<dbReference type="EMBL" id="CAIO01000023">
    <property type="protein sequence ID" value="CCI21403.1"/>
    <property type="molecule type" value="Genomic_DNA"/>
</dbReference>
<dbReference type="HOGENOM" id="CLU_3236038_0_0_3"/>
<proteinExistence type="predicted"/>
<protein>
    <submittedName>
        <fullName evidence="1">Uncharacterized protein</fullName>
    </submittedName>
</protein>
<dbReference type="Proteomes" id="UP000004775">
    <property type="component" value="Unassembled WGS sequence"/>
</dbReference>
<evidence type="ECO:0000313" key="2">
    <source>
        <dbReference type="Proteomes" id="UP000004775"/>
    </source>
</evidence>
<reference evidence="1 2" key="1">
    <citation type="submission" date="2012-04" db="EMBL/GenBank/DDBJ databases">
        <authorList>
            <person name="Genoscope - CEA"/>
        </authorList>
    </citation>
    <scope>NUCLEOTIDE SEQUENCE [LARGE SCALE GENOMIC DNA]</scope>
    <source>
        <strain evidence="1 2">9809</strain>
    </source>
</reference>
<organism evidence="1 2">
    <name type="scientific">Microcystis aeruginosa PCC 9809</name>
    <dbReference type="NCBI Taxonomy" id="1160285"/>
    <lineage>
        <taxon>Bacteria</taxon>
        <taxon>Bacillati</taxon>
        <taxon>Cyanobacteriota</taxon>
        <taxon>Cyanophyceae</taxon>
        <taxon>Oscillatoriophycideae</taxon>
        <taxon>Chroococcales</taxon>
        <taxon>Microcystaceae</taxon>
        <taxon>Microcystis</taxon>
    </lineage>
</organism>
<dbReference type="AlphaFoldDB" id="I4HH79"/>
<evidence type="ECO:0000313" key="1">
    <source>
        <dbReference type="EMBL" id="CCI21403.1"/>
    </source>
</evidence>
<accession>I4HH79</accession>
<comment type="caution">
    <text evidence="1">The sequence shown here is derived from an EMBL/GenBank/DDBJ whole genome shotgun (WGS) entry which is preliminary data.</text>
</comment>
<gene>
    <name evidence="1" type="ORF">MICAH_1190004</name>
</gene>
<name>I4HH79_MICAE</name>
<sequence length="43" mass="4892">MPTSILKQGYLRDFPVHQLPYTLHPTPHTPLPYHPTPPSPTCN</sequence>